<keyword evidence="2" id="KW-1185">Reference proteome</keyword>
<protein>
    <submittedName>
        <fullName evidence="1">Uncharacterized protein</fullName>
    </submittedName>
</protein>
<comment type="caution">
    <text evidence="1">The sequence shown here is derived from an EMBL/GenBank/DDBJ whole genome shotgun (WGS) entry which is preliminary data.</text>
</comment>
<sequence length="35" mass="3764">MLHSSDDNRLSWLSSCLRGGAQPDIECKGSSLRGS</sequence>
<reference evidence="1 2" key="1">
    <citation type="submission" date="2020-02" db="EMBL/GenBank/DDBJ databases">
        <title>Draft genome sequence of Haematococcus lacustris strain NIES-144.</title>
        <authorList>
            <person name="Morimoto D."/>
            <person name="Nakagawa S."/>
            <person name="Yoshida T."/>
            <person name="Sawayama S."/>
        </authorList>
    </citation>
    <scope>NUCLEOTIDE SEQUENCE [LARGE SCALE GENOMIC DNA]</scope>
    <source>
        <strain evidence="1 2">NIES-144</strain>
    </source>
</reference>
<evidence type="ECO:0000313" key="1">
    <source>
        <dbReference type="EMBL" id="GFH30917.1"/>
    </source>
</evidence>
<dbReference type="Proteomes" id="UP000485058">
    <property type="component" value="Unassembled WGS sequence"/>
</dbReference>
<name>A0A6A0AGD8_HAELA</name>
<gene>
    <name evidence="1" type="ORF">HaLaN_29855</name>
</gene>
<organism evidence="1 2">
    <name type="scientific">Haematococcus lacustris</name>
    <name type="common">Green alga</name>
    <name type="synonym">Haematococcus pluvialis</name>
    <dbReference type="NCBI Taxonomy" id="44745"/>
    <lineage>
        <taxon>Eukaryota</taxon>
        <taxon>Viridiplantae</taxon>
        <taxon>Chlorophyta</taxon>
        <taxon>core chlorophytes</taxon>
        <taxon>Chlorophyceae</taxon>
        <taxon>CS clade</taxon>
        <taxon>Chlamydomonadales</taxon>
        <taxon>Haematococcaceae</taxon>
        <taxon>Haematococcus</taxon>
    </lineage>
</organism>
<dbReference type="AlphaFoldDB" id="A0A6A0AGD8"/>
<accession>A0A6A0AGD8</accession>
<proteinExistence type="predicted"/>
<evidence type="ECO:0000313" key="2">
    <source>
        <dbReference type="Proteomes" id="UP000485058"/>
    </source>
</evidence>
<dbReference type="EMBL" id="BLLF01005231">
    <property type="protein sequence ID" value="GFH30917.1"/>
    <property type="molecule type" value="Genomic_DNA"/>
</dbReference>